<dbReference type="Proteomes" id="UP000184356">
    <property type="component" value="Unassembled WGS sequence"/>
</dbReference>
<proteinExistence type="predicted"/>
<dbReference type="STRING" id="1036612.A0A1L9TYA2"/>
<evidence type="ECO:0000313" key="3">
    <source>
        <dbReference type="EMBL" id="OJJ64417.1"/>
    </source>
</evidence>
<dbReference type="OrthoDB" id="277832at2759"/>
<feature type="compositionally biased region" description="Polar residues" evidence="1">
    <location>
        <begin position="170"/>
        <end position="195"/>
    </location>
</feature>
<reference evidence="4" key="1">
    <citation type="journal article" date="2017" name="Genome Biol.">
        <title>Comparative genomics reveals high biological diversity and specific adaptations in the industrially and medically important fungal genus Aspergillus.</title>
        <authorList>
            <person name="de Vries R.P."/>
            <person name="Riley R."/>
            <person name="Wiebenga A."/>
            <person name="Aguilar-Osorio G."/>
            <person name="Amillis S."/>
            <person name="Uchima C.A."/>
            <person name="Anderluh G."/>
            <person name="Asadollahi M."/>
            <person name="Askin M."/>
            <person name="Barry K."/>
            <person name="Battaglia E."/>
            <person name="Bayram O."/>
            <person name="Benocci T."/>
            <person name="Braus-Stromeyer S.A."/>
            <person name="Caldana C."/>
            <person name="Canovas D."/>
            <person name="Cerqueira G.C."/>
            <person name="Chen F."/>
            <person name="Chen W."/>
            <person name="Choi C."/>
            <person name="Clum A."/>
            <person name="Dos Santos R.A."/>
            <person name="Damasio A.R."/>
            <person name="Diallinas G."/>
            <person name="Emri T."/>
            <person name="Fekete E."/>
            <person name="Flipphi M."/>
            <person name="Freyberg S."/>
            <person name="Gallo A."/>
            <person name="Gournas C."/>
            <person name="Habgood R."/>
            <person name="Hainaut M."/>
            <person name="Harispe M.L."/>
            <person name="Henrissat B."/>
            <person name="Hilden K.S."/>
            <person name="Hope R."/>
            <person name="Hossain A."/>
            <person name="Karabika E."/>
            <person name="Karaffa L."/>
            <person name="Karanyi Z."/>
            <person name="Krasevec N."/>
            <person name="Kuo A."/>
            <person name="Kusch H."/>
            <person name="LaButti K."/>
            <person name="Lagendijk E.L."/>
            <person name="Lapidus A."/>
            <person name="Levasseur A."/>
            <person name="Lindquist E."/>
            <person name="Lipzen A."/>
            <person name="Logrieco A.F."/>
            <person name="MacCabe A."/>
            <person name="Maekelae M.R."/>
            <person name="Malavazi I."/>
            <person name="Melin P."/>
            <person name="Meyer V."/>
            <person name="Mielnichuk N."/>
            <person name="Miskei M."/>
            <person name="Molnar A.P."/>
            <person name="Mule G."/>
            <person name="Ngan C.Y."/>
            <person name="Orejas M."/>
            <person name="Orosz E."/>
            <person name="Ouedraogo J.P."/>
            <person name="Overkamp K.M."/>
            <person name="Park H.-S."/>
            <person name="Perrone G."/>
            <person name="Piumi F."/>
            <person name="Punt P.J."/>
            <person name="Ram A.F."/>
            <person name="Ramon A."/>
            <person name="Rauscher S."/>
            <person name="Record E."/>
            <person name="Riano-Pachon D.M."/>
            <person name="Robert V."/>
            <person name="Roehrig J."/>
            <person name="Ruller R."/>
            <person name="Salamov A."/>
            <person name="Salih N.S."/>
            <person name="Samson R.A."/>
            <person name="Sandor E."/>
            <person name="Sanguinetti M."/>
            <person name="Schuetze T."/>
            <person name="Sepcic K."/>
            <person name="Shelest E."/>
            <person name="Sherlock G."/>
            <person name="Sophianopoulou V."/>
            <person name="Squina F.M."/>
            <person name="Sun H."/>
            <person name="Susca A."/>
            <person name="Todd R.B."/>
            <person name="Tsang A."/>
            <person name="Unkles S.E."/>
            <person name="van de Wiele N."/>
            <person name="van Rossen-Uffink D."/>
            <person name="Oliveira J.V."/>
            <person name="Vesth T.C."/>
            <person name="Visser J."/>
            <person name="Yu J.-H."/>
            <person name="Zhou M."/>
            <person name="Andersen M.R."/>
            <person name="Archer D.B."/>
            <person name="Baker S.E."/>
            <person name="Benoit I."/>
            <person name="Brakhage A.A."/>
            <person name="Braus G.H."/>
            <person name="Fischer R."/>
            <person name="Frisvad J.C."/>
            <person name="Goldman G.H."/>
            <person name="Houbraken J."/>
            <person name="Oakley B."/>
            <person name="Pocsi I."/>
            <person name="Scazzocchio C."/>
            <person name="Seiboth B."/>
            <person name="vanKuyk P.A."/>
            <person name="Wortman J."/>
            <person name="Dyer P.S."/>
            <person name="Grigoriev I.V."/>
        </authorList>
    </citation>
    <scope>NUCLEOTIDE SEQUENCE [LARGE SCALE GENOMIC DNA]</scope>
    <source>
        <strain evidence="4">CBS 593.65</strain>
    </source>
</reference>
<name>A0A1L9TYA2_9EURO</name>
<feature type="compositionally biased region" description="Polar residues" evidence="1">
    <location>
        <begin position="406"/>
        <end position="419"/>
    </location>
</feature>
<evidence type="ECO:0000256" key="1">
    <source>
        <dbReference type="SAM" id="MobiDB-lite"/>
    </source>
</evidence>
<dbReference type="PANTHER" id="PTHR13360:SF1">
    <property type="entry name" value="ACTIVATING SIGNAL COINTEGRATOR 1 COMPLEX SUBUNIT 1"/>
    <property type="match status" value="1"/>
</dbReference>
<feature type="region of interest" description="Disordered" evidence="1">
    <location>
        <begin position="26"/>
        <end position="45"/>
    </location>
</feature>
<feature type="region of interest" description="Disordered" evidence="1">
    <location>
        <begin position="403"/>
        <end position="443"/>
    </location>
</feature>
<accession>A0A1L9TYA2</accession>
<gene>
    <name evidence="3" type="ORF">ASPSYDRAFT_316623</name>
</gene>
<dbReference type="GeneID" id="63760964"/>
<organism evidence="3 4">
    <name type="scientific">Aspergillus sydowii CBS 593.65</name>
    <dbReference type="NCBI Taxonomy" id="1036612"/>
    <lineage>
        <taxon>Eukaryota</taxon>
        <taxon>Fungi</taxon>
        <taxon>Dikarya</taxon>
        <taxon>Ascomycota</taxon>
        <taxon>Pezizomycotina</taxon>
        <taxon>Eurotiomycetes</taxon>
        <taxon>Eurotiomycetidae</taxon>
        <taxon>Eurotiales</taxon>
        <taxon>Aspergillaceae</taxon>
        <taxon>Aspergillus</taxon>
        <taxon>Aspergillus subgen. Nidulantes</taxon>
    </lineage>
</organism>
<dbReference type="VEuPathDB" id="FungiDB:ASPSYDRAFT_316623"/>
<dbReference type="InterPro" id="IPR009210">
    <property type="entry name" value="ASCC1"/>
</dbReference>
<dbReference type="PANTHER" id="PTHR13360">
    <property type="entry name" value="ACTIVATING SIGNAL COINTEGRATOR 1 COMPLEX SUBUNIT 1"/>
    <property type="match status" value="1"/>
</dbReference>
<feature type="compositionally biased region" description="Polar residues" evidence="1">
    <location>
        <begin position="259"/>
        <end position="287"/>
    </location>
</feature>
<evidence type="ECO:0000313" key="4">
    <source>
        <dbReference type="Proteomes" id="UP000184356"/>
    </source>
</evidence>
<dbReference type="EMBL" id="KV878582">
    <property type="protein sequence ID" value="OJJ64417.1"/>
    <property type="molecule type" value="Genomic_DNA"/>
</dbReference>
<dbReference type="Pfam" id="PF10469">
    <property type="entry name" value="AKAP7_NLS"/>
    <property type="match status" value="1"/>
</dbReference>
<dbReference type="GO" id="GO:0006355">
    <property type="term" value="P:regulation of DNA-templated transcription"/>
    <property type="evidence" value="ECO:0007669"/>
    <property type="project" value="TreeGrafter"/>
</dbReference>
<dbReference type="GO" id="GO:0005634">
    <property type="term" value="C:nucleus"/>
    <property type="evidence" value="ECO:0007669"/>
    <property type="project" value="TreeGrafter"/>
</dbReference>
<sequence length="530" mass="58027">MRMRILLPPRPLLFRAYHNVKSTSIMSASKKQHEGQNKPKPKNPPLTHFLCLPLVNPVSLPQLESSLASFKASIPSVFPSKSDQREQQQSALIPDAAIRPVGTLHLTLGVMSLPTPERLEEALRFFHSLDLAALLRTAATNAAQKRLRASTKRVATPIELTEDSGDQGRIASQTTVSTDQSLATISTEEPSQDESATPRPFTISLESLHVLPRARTATVLHATPIDPTSRLYPFCEALRDKFLEAGFLQGEYKTEPRQTPRNQEGELQNTQQDGSAQGKPDSTTAMSTDKPAGEEPTLEGMPAELAKETAQPSNPPIATAPSQPPTSERKGKTKPRPLLLHATVVNTIYIRGRKRKPGGHGKKARNDRYTFDARDILSHYKNFYLDSERTIPRSSGGVITCRESEVTNNGNDGPNTQESPAAKENADAQSGKGETISAQLPSNNDVDETGYPFVWARNFPIEAVCICEMGAKKLDPHADDSGMNARLGEQYTVVAERSLSSWTMEQRAERYSMAESDDESVVEGGVKVSA</sequence>
<dbReference type="InterPro" id="IPR019510">
    <property type="entry name" value="AKAP7-like_phosphoesterase"/>
</dbReference>
<feature type="domain" description="A-kinase anchor protein 7-like phosphoesterase" evidence="2">
    <location>
        <begin position="47"/>
        <end position="388"/>
    </location>
</feature>
<dbReference type="Gene3D" id="3.90.1140.10">
    <property type="entry name" value="Cyclic phosphodiesterase"/>
    <property type="match status" value="1"/>
</dbReference>
<keyword evidence="4" id="KW-1185">Reference proteome</keyword>
<dbReference type="RefSeq" id="XP_040708223.1">
    <property type="nucleotide sequence ID" value="XM_040844891.1"/>
</dbReference>
<feature type="region of interest" description="Disordered" evidence="1">
    <location>
        <begin position="251"/>
        <end position="340"/>
    </location>
</feature>
<feature type="region of interest" description="Disordered" evidence="1">
    <location>
        <begin position="159"/>
        <end position="199"/>
    </location>
</feature>
<dbReference type="GO" id="GO:0006307">
    <property type="term" value="P:DNA alkylation repair"/>
    <property type="evidence" value="ECO:0007669"/>
    <property type="project" value="InterPro"/>
</dbReference>
<evidence type="ECO:0000259" key="2">
    <source>
        <dbReference type="Pfam" id="PF10469"/>
    </source>
</evidence>
<protein>
    <recommendedName>
        <fullName evidence="2">A-kinase anchor protein 7-like phosphoesterase domain-containing protein</fullName>
    </recommendedName>
</protein>
<dbReference type="AlphaFoldDB" id="A0A1L9TYA2"/>